<dbReference type="GO" id="GO:0006629">
    <property type="term" value="P:lipid metabolic process"/>
    <property type="evidence" value="ECO:0007669"/>
    <property type="project" value="UniProtKB-KW"/>
</dbReference>
<gene>
    <name evidence="12" type="ORF">CO2235_170194</name>
</gene>
<dbReference type="AlphaFoldDB" id="A0A976G9I1"/>
<keyword evidence="3" id="KW-0808">Transferase</keyword>
<dbReference type="SUPFAM" id="SSF55729">
    <property type="entry name" value="Acyl-CoA N-acyltransferases (Nat)"/>
    <property type="match status" value="1"/>
</dbReference>
<evidence type="ECO:0000256" key="7">
    <source>
        <dbReference type="ARBA" id="ARBA00039058"/>
    </source>
</evidence>
<comment type="pathway">
    <text evidence="1">Lipid metabolism.</text>
</comment>
<evidence type="ECO:0000256" key="9">
    <source>
        <dbReference type="ARBA" id="ARBA00045724"/>
    </source>
</evidence>
<evidence type="ECO:0000256" key="3">
    <source>
        <dbReference type="ARBA" id="ARBA00022679"/>
    </source>
</evidence>
<sequence>MDCPSDPHRPRQPASAPADPLREATRPRNGSTGTTGTSGPPDVTEASSPGHGTVTAPHYIASQQFRHQKDILMRDLPTPTQPLFDSLPNGLGGQTARSRLHRQSDKASESPALSVAWARHQDEIVEAQRLRYKVFAEEMGARLTSSVPELDIDMFDGYCDHLIVRDMATLRVVGTYRVLPPHQAKRLGCLYAESEFDLVRLSHLRPKMLELGRSCVHRAYRSGSVIMALWGGLGEYLQRWGIESMLGCASVPMSDGGHYAASLHRLFSERYLAPIEYHAFPRLPLPVEDLNQQLEVEPPALIKGYLRLGAKICGQPAWDPDFNVADFLTLLRVNDMNPRYARHFLGLNQAV</sequence>
<dbReference type="EC" id="2.3.2.30" evidence="7"/>
<evidence type="ECO:0000256" key="10">
    <source>
        <dbReference type="ARBA" id="ARBA00047785"/>
    </source>
</evidence>
<feature type="region of interest" description="Disordered" evidence="11">
    <location>
        <begin position="1"/>
        <end position="55"/>
    </location>
</feature>
<keyword evidence="4" id="KW-0443">Lipid metabolism</keyword>
<organism evidence="12 13">
    <name type="scientific">Cupriavidus oxalaticus</name>
    <dbReference type="NCBI Taxonomy" id="96344"/>
    <lineage>
        <taxon>Bacteria</taxon>
        <taxon>Pseudomonadati</taxon>
        <taxon>Pseudomonadota</taxon>
        <taxon>Betaproteobacteria</taxon>
        <taxon>Burkholderiales</taxon>
        <taxon>Burkholderiaceae</taxon>
        <taxon>Cupriavidus</taxon>
    </lineage>
</organism>
<comment type="similarity">
    <text evidence="6">Belongs to the acetyltransferase family. OlsB subfamily.</text>
</comment>
<feature type="compositionally biased region" description="Low complexity" evidence="11">
    <location>
        <begin position="30"/>
        <end position="39"/>
    </location>
</feature>
<evidence type="ECO:0000313" key="12">
    <source>
        <dbReference type="EMBL" id="SPC13071.1"/>
    </source>
</evidence>
<dbReference type="PANTHER" id="PTHR37323:SF1">
    <property type="entry name" value="L-ORNITHINE N(ALPHA)-ACYLTRANSFERASE"/>
    <property type="match status" value="1"/>
</dbReference>
<dbReference type="EMBL" id="OGUS01000117">
    <property type="protein sequence ID" value="SPC13071.1"/>
    <property type="molecule type" value="Genomic_DNA"/>
</dbReference>
<evidence type="ECO:0000256" key="8">
    <source>
        <dbReference type="ARBA" id="ARBA00039866"/>
    </source>
</evidence>
<name>A0A976G9I1_9BURK</name>
<keyword evidence="2" id="KW-0444">Lipid biosynthesis</keyword>
<keyword evidence="5" id="KW-0012">Acyltransferase</keyword>
<dbReference type="Pfam" id="PF13444">
    <property type="entry name" value="Acetyltransf_5"/>
    <property type="match status" value="1"/>
</dbReference>
<evidence type="ECO:0000256" key="2">
    <source>
        <dbReference type="ARBA" id="ARBA00022516"/>
    </source>
</evidence>
<comment type="function">
    <text evidence="9">Catalyzes the first step in the biosynthesis of ornithine lipids, which are phosphorus-free membrane lipids. Catalyzes the 3-hydroxyacyl-acyl carrier protein-dependent acylation of ornithine to form lyso-ornithine lipid (LOL).</text>
</comment>
<evidence type="ECO:0000256" key="1">
    <source>
        <dbReference type="ARBA" id="ARBA00005189"/>
    </source>
</evidence>
<dbReference type="Proteomes" id="UP000256862">
    <property type="component" value="Chromosome CO2235"/>
</dbReference>
<dbReference type="InterPro" id="IPR016181">
    <property type="entry name" value="Acyl_CoA_acyltransferase"/>
</dbReference>
<dbReference type="PANTHER" id="PTHR37323">
    <property type="entry name" value="GCN5-RELATED N-ACETYLTRANSFERASE"/>
    <property type="match status" value="1"/>
</dbReference>
<dbReference type="Gene3D" id="3.40.630.30">
    <property type="match status" value="1"/>
</dbReference>
<feature type="region of interest" description="Disordered" evidence="11">
    <location>
        <begin position="78"/>
        <end position="107"/>
    </location>
</feature>
<evidence type="ECO:0000256" key="4">
    <source>
        <dbReference type="ARBA" id="ARBA00023098"/>
    </source>
</evidence>
<evidence type="ECO:0000256" key="6">
    <source>
        <dbReference type="ARBA" id="ARBA00038095"/>
    </source>
</evidence>
<evidence type="ECO:0000256" key="5">
    <source>
        <dbReference type="ARBA" id="ARBA00023315"/>
    </source>
</evidence>
<protein>
    <recommendedName>
        <fullName evidence="8">L-ornithine N(alpha)-acyltransferase</fullName>
        <ecNumber evidence="7">2.3.2.30</ecNumber>
    </recommendedName>
</protein>
<comment type="caution">
    <text evidence="12">The sequence shown here is derived from an EMBL/GenBank/DDBJ whole genome shotgun (WGS) entry which is preliminary data.</text>
</comment>
<proteinExistence type="inferred from homology"/>
<evidence type="ECO:0000313" key="13">
    <source>
        <dbReference type="Proteomes" id="UP000256862"/>
    </source>
</evidence>
<comment type="catalytic activity">
    <reaction evidence="10">
        <text>a (3R)-hydroxyacyl-[ACP] + L-ornithine = a lyso-ornithine lipid + holo-[ACP] + H(+)</text>
        <dbReference type="Rhea" id="RHEA:20633"/>
        <dbReference type="Rhea" id="RHEA-COMP:9685"/>
        <dbReference type="Rhea" id="RHEA-COMP:9945"/>
        <dbReference type="ChEBI" id="CHEBI:15378"/>
        <dbReference type="ChEBI" id="CHEBI:46911"/>
        <dbReference type="ChEBI" id="CHEBI:64479"/>
        <dbReference type="ChEBI" id="CHEBI:78827"/>
        <dbReference type="ChEBI" id="CHEBI:138482"/>
        <dbReference type="EC" id="2.3.2.30"/>
    </reaction>
    <physiologicalReaction direction="left-to-right" evidence="10">
        <dbReference type="Rhea" id="RHEA:20634"/>
    </physiologicalReaction>
</comment>
<dbReference type="InterPro" id="IPR052351">
    <property type="entry name" value="Ornithine_N-alpha-AT"/>
</dbReference>
<reference evidence="12 13" key="1">
    <citation type="submission" date="2018-01" db="EMBL/GenBank/DDBJ databases">
        <authorList>
            <person name="Clerissi C."/>
        </authorList>
    </citation>
    <scope>NUCLEOTIDE SEQUENCE [LARGE SCALE GENOMIC DNA]</scope>
    <source>
        <strain evidence="12">Cupriavidus oxalaticus LMG 2235</strain>
    </source>
</reference>
<accession>A0A976G9I1</accession>
<evidence type="ECO:0000256" key="11">
    <source>
        <dbReference type="SAM" id="MobiDB-lite"/>
    </source>
</evidence>
<dbReference type="GO" id="GO:0043810">
    <property type="term" value="F:ornithine-acyl [acyl carrier protein] N-acyltransferase activity"/>
    <property type="evidence" value="ECO:0007669"/>
    <property type="project" value="UniProtKB-EC"/>
</dbReference>